<keyword evidence="4" id="KW-1185">Reference proteome</keyword>
<dbReference type="RefSeq" id="WP_123422381.1">
    <property type="nucleotide sequence ID" value="NZ_RJUL01000010.1"/>
</dbReference>
<dbReference type="AlphaFoldDB" id="A0A3N1PD30"/>
<dbReference type="Gene3D" id="3.30.70.1060">
    <property type="entry name" value="Dimeric alpha+beta barrel"/>
    <property type="match status" value="1"/>
</dbReference>
<feature type="domain" description="YCII-related" evidence="2">
    <location>
        <begin position="1"/>
        <end position="82"/>
    </location>
</feature>
<dbReference type="STRING" id="584787.GCA_001247655_01006"/>
<protein>
    <submittedName>
        <fullName evidence="3">Uncharacterized protein YciI</fullName>
    </submittedName>
</protein>
<evidence type="ECO:0000259" key="2">
    <source>
        <dbReference type="Pfam" id="PF03795"/>
    </source>
</evidence>
<proteinExistence type="inferred from homology"/>
<gene>
    <name evidence="3" type="ORF">EDC28_11099</name>
</gene>
<sequence>MFILSLSYIKPLDEVDQHLEAHRNWLKGAYQAGIVLASGPKNPRDGGVILCRLADPELVSAFIEQDPFHQAGVASYEVIEFTATLAAEGLERLLD</sequence>
<evidence type="ECO:0000256" key="1">
    <source>
        <dbReference type="ARBA" id="ARBA00007689"/>
    </source>
</evidence>
<comment type="similarity">
    <text evidence="1">Belongs to the YciI family.</text>
</comment>
<name>A0A3N1PD30_9GAMM</name>
<evidence type="ECO:0000313" key="4">
    <source>
        <dbReference type="Proteomes" id="UP000268033"/>
    </source>
</evidence>
<dbReference type="Proteomes" id="UP000268033">
    <property type="component" value="Unassembled WGS sequence"/>
</dbReference>
<reference evidence="3 4" key="1">
    <citation type="submission" date="2018-11" db="EMBL/GenBank/DDBJ databases">
        <title>Genomic Encyclopedia of Type Strains, Phase IV (KMG-IV): sequencing the most valuable type-strain genomes for metagenomic binning, comparative biology and taxonomic classification.</title>
        <authorList>
            <person name="Goeker M."/>
        </authorList>
    </citation>
    <scope>NUCLEOTIDE SEQUENCE [LARGE SCALE GENOMIC DNA]</scope>
    <source>
        <strain evidence="3 4">DSM 21945</strain>
    </source>
</reference>
<dbReference type="EMBL" id="RJUL01000010">
    <property type="protein sequence ID" value="ROQ22456.1"/>
    <property type="molecule type" value="Genomic_DNA"/>
</dbReference>
<dbReference type="PANTHER" id="PTHR37828">
    <property type="entry name" value="GSR2449 PROTEIN"/>
    <property type="match status" value="1"/>
</dbReference>
<evidence type="ECO:0000313" key="3">
    <source>
        <dbReference type="EMBL" id="ROQ22456.1"/>
    </source>
</evidence>
<dbReference type="PANTHER" id="PTHR37828:SF1">
    <property type="entry name" value="YCII-RELATED DOMAIN-CONTAINING PROTEIN"/>
    <property type="match status" value="1"/>
</dbReference>
<dbReference type="Pfam" id="PF03795">
    <property type="entry name" value="YCII"/>
    <property type="match status" value="1"/>
</dbReference>
<dbReference type="InterPro" id="IPR011008">
    <property type="entry name" value="Dimeric_a/b-barrel"/>
</dbReference>
<comment type="caution">
    <text evidence="3">The sequence shown here is derived from an EMBL/GenBank/DDBJ whole genome shotgun (WGS) entry which is preliminary data.</text>
</comment>
<dbReference type="InterPro" id="IPR005545">
    <property type="entry name" value="YCII"/>
</dbReference>
<accession>A0A3N1PD30</accession>
<organism evidence="3 4">
    <name type="scientific">Gallaecimonas pentaromativorans</name>
    <dbReference type="NCBI Taxonomy" id="584787"/>
    <lineage>
        <taxon>Bacteria</taxon>
        <taxon>Pseudomonadati</taxon>
        <taxon>Pseudomonadota</taxon>
        <taxon>Gammaproteobacteria</taxon>
        <taxon>Enterobacterales</taxon>
        <taxon>Gallaecimonadaceae</taxon>
        <taxon>Gallaecimonas</taxon>
    </lineage>
</organism>
<dbReference type="SUPFAM" id="SSF54909">
    <property type="entry name" value="Dimeric alpha+beta barrel"/>
    <property type="match status" value="1"/>
</dbReference>